<dbReference type="InterPro" id="IPR025563">
    <property type="entry name" value="DUF4286"/>
</dbReference>
<dbReference type="Proteomes" id="UP000680158">
    <property type="component" value="Unassembled WGS sequence"/>
</dbReference>
<comment type="caution">
    <text evidence="1">The sequence shown here is derived from an EMBL/GenBank/DDBJ whole genome shotgun (WGS) entry which is preliminary data.</text>
</comment>
<protein>
    <submittedName>
        <fullName evidence="1">DUF4286 family protein</fullName>
    </submittedName>
</protein>
<dbReference type="AlphaFoldDB" id="A0A941DCF6"/>
<dbReference type="Pfam" id="PF14114">
    <property type="entry name" value="DUF4286"/>
    <property type="match status" value="1"/>
</dbReference>
<dbReference type="RefSeq" id="WP_212683071.1">
    <property type="nucleotide sequence ID" value="NZ_JAGSPM010000002.1"/>
</dbReference>
<keyword evidence="2" id="KW-1185">Reference proteome</keyword>
<organism evidence="1 2">
    <name type="scientific">Undibacterium baiyunense</name>
    <dbReference type="NCBI Taxonomy" id="2828731"/>
    <lineage>
        <taxon>Bacteria</taxon>
        <taxon>Pseudomonadati</taxon>
        <taxon>Pseudomonadota</taxon>
        <taxon>Betaproteobacteria</taxon>
        <taxon>Burkholderiales</taxon>
        <taxon>Oxalobacteraceae</taxon>
        <taxon>Undibacterium</taxon>
    </lineage>
</organism>
<proteinExistence type="predicted"/>
<evidence type="ECO:0000313" key="2">
    <source>
        <dbReference type="Proteomes" id="UP000680158"/>
    </source>
</evidence>
<accession>A0A941DCF6</accession>
<sequence>MIFYEVSVKLPTSQAQEFENYMRDKHIPEIWATQCFVQIHFAQIEQNHFRTCYQAQSLTDYERYLAQFATAMRADFMQHFPQDCLVERQVWRGVQTWKATRGDNDHAA</sequence>
<reference evidence="1 2" key="1">
    <citation type="submission" date="2021-04" db="EMBL/GenBank/DDBJ databases">
        <title>novel species isolated from subtropical streams in China.</title>
        <authorList>
            <person name="Lu H."/>
        </authorList>
    </citation>
    <scope>NUCLEOTIDE SEQUENCE [LARGE SCALE GENOMIC DNA]</scope>
    <source>
        <strain evidence="1 2">BYS107W</strain>
    </source>
</reference>
<evidence type="ECO:0000313" key="1">
    <source>
        <dbReference type="EMBL" id="MBR7745675.1"/>
    </source>
</evidence>
<name>A0A941DCF6_9BURK</name>
<gene>
    <name evidence="1" type="ORF">KDM92_03720</name>
</gene>
<dbReference type="EMBL" id="JAGSPM010000002">
    <property type="protein sequence ID" value="MBR7745675.1"/>
    <property type="molecule type" value="Genomic_DNA"/>
</dbReference>